<evidence type="ECO:0008006" key="4">
    <source>
        <dbReference type="Google" id="ProtNLM"/>
    </source>
</evidence>
<protein>
    <recommendedName>
        <fullName evidence="4">Lipoprotein</fullName>
    </recommendedName>
</protein>
<feature type="transmembrane region" description="Helical" evidence="1">
    <location>
        <begin position="35"/>
        <end position="56"/>
    </location>
</feature>
<accession>A0ABZ0Z028</accession>
<keyword evidence="1" id="KW-0472">Membrane</keyword>
<feature type="transmembrane region" description="Helical" evidence="1">
    <location>
        <begin position="7"/>
        <end position="29"/>
    </location>
</feature>
<keyword evidence="3" id="KW-1185">Reference proteome</keyword>
<evidence type="ECO:0000256" key="1">
    <source>
        <dbReference type="SAM" id="Phobius"/>
    </source>
</evidence>
<name>A0ABZ0Z028_9CAUD</name>
<evidence type="ECO:0000313" key="3">
    <source>
        <dbReference type="Proteomes" id="UP001348805"/>
    </source>
</evidence>
<reference evidence="2 3" key="1">
    <citation type="submission" date="2023-11" db="EMBL/GenBank/DDBJ databases">
        <authorList>
            <person name="Cook R."/>
            <person name="Crisci M."/>
            <person name="Pye H."/>
            <person name="Adriaenssens E."/>
            <person name="Santini J."/>
        </authorList>
    </citation>
    <scope>NUCLEOTIDE SEQUENCE [LARGE SCALE GENOMIC DNA]</scope>
    <source>
        <strain evidence="2">Lak_Megaphage_RVC_AP3_GC26</strain>
    </source>
</reference>
<dbReference type="Proteomes" id="UP001348805">
    <property type="component" value="Segment"/>
</dbReference>
<organism evidence="2 3">
    <name type="scientific">phage Lak_Megaphage_RVC_AP3_GC26</name>
    <dbReference type="NCBI Taxonomy" id="3109225"/>
    <lineage>
        <taxon>Viruses</taxon>
        <taxon>Duplodnaviria</taxon>
        <taxon>Heunggongvirae</taxon>
        <taxon>Uroviricota</taxon>
        <taxon>Caudoviricetes</taxon>
        <taxon>Caudoviricetes code 15 clade</taxon>
    </lineage>
</organism>
<keyword evidence="1" id="KW-1133">Transmembrane helix</keyword>
<keyword evidence="1" id="KW-0812">Transmembrane</keyword>
<dbReference type="EMBL" id="OR769219">
    <property type="protein sequence ID" value="WQJ51282.1"/>
    <property type="molecule type" value="Genomic_DNA"/>
</dbReference>
<evidence type="ECO:0000313" key="2">
    <source>
        <dbReference type="EMBL" id="WQJ51282.1"/>
    </source>
</evidence>
<proteinExistence type="predicted"/>
<sequence>MTTLFKYIFAFVLFLTVLGIICLPFYAIYQGFVMVASGSLWGILHVAVGLIVLRLFKPISNLYENKDFKIF</sequence>